<dbReference type="Proteomes" id="UP000319865">
    <property type="component" value="Unassembled WGS sequence"/>
</dbReference>
<dbReference type="PANTHER" id="PTHR33371">
    <property type="entry name" value="INTERMEMBRANE PHOSPHOLIPID TRANSPORT SYSTEM BINDING PROTEIN MLAD-RELATED"/>
    <property type="match status" value="1"/>
</dbReference>
<dbReference type="AlphaFoldDB" id="A0A543PB69"/>
<dbReference type="InterPro" id="IPR024516">
    <property type="entry name" value="Mce_C"/>
</dbReference>
<dbReference type="InterPro" id="IPR003399">
    <property type="entry name" value="Mce/MlaD"/>
</dbReference>
<keyword evidence="5" id="KW-1185">Reference proteome</keyword>
<feature type="domain" description="Mce/MlaD" evidence="2">
    <location>
        <begin position="41"/>
        <end position="118"/>
    </location>
</feature>
<dbReference type="Pfam" id="PF02470">
    <property type="entry name" value="MlaD"/>
    <property type="match status" value="1"/>
</dbReference>
<organism evidence="4 5">
    <name type="scientific">Blastococcus colisei</name>
    <dbReference type="NCBI Taxonomy" id="1564162"/>
    <lineage>
        <taxon>Bacteria</taxon>
        <taxon>Bacillati</taxon>
        <taxon>Actinomycetota</taxon>
        <taxon>Actinomycetes</taxon>
        <taxon>Geodermatophilales</taxon>
        <taxon>Geodermatophilaceae</taxon>
        <taxon>Blastococcus</taxon>
    </lineage>
</organism>
<accession>A0A543PB69</accession>
<dbReference type="InterPro" id="IPR052336">
    <property type="entry name" value="MlaD_Phospholipid_Transporter"/>
</dbReference>
<dbReference type="NCBIfam" id="TIGR00996">
    <property type="entry name" value="Mtu_fam_mce"/>
    <property type="match status" value="1"/>
</dbReference>
<dbReference type="PROSITE" id="PS51257">
    <property type="entry name" value="PROKAR_LIPOPROTEIN"/>
    <property type="match status" value="1"/>
</dbReference>
<evidence type="ECO:0000313" key="5">
    <source>
        <dbReference type="Proteomes" id="UP000319865"/>
    </source>
</evidence>
<dbReference type="PANTHER" id="PTHR33371:SF15">
    <property type="entry name" value="LIPOPROTEIN LPRN"/>
    <property type="match status" value="1"/>
</dbReference>
<dbReference type="RefSeq" id="WP_142024108.1">
    <property type="nucleotide sequence ID" value="NZ_VFQE01000001.1"/>
</dbReference>
<evidence type="ECO:0000256" key="1">
    <source>
        <dbReference type="SAM" id="MobiDB-lite"/>
    </source>
</evidence>
<dbReference type="InterPro" id="IPR005693">
    <property type="entry name" value="Mce"/>
</dbReference>
<dbReference type="OrthoDB" id="9774928at2"/>
<feature type="region of interest" description="Disordered" evidence="1">
    <location>
        <begin position="363"/>
        <end position="425"/>
    </location>
</feature>
<reference evidence="4 5" key="1">
    <citation type="submission" date="2019-06" db="EMBL/GenBank/DDBJ databases">
        <title>Sequencing the genomes of 1000 actinobacteria strains.</title>
        <authorList>
            <person name="Klenk H.-P."/>
        </authorList>
    </citation>
    <scope>NUCLEOTIDE SEQUENCE [LARGE SCALE GENOMIC DNA]</scope>
    <source>
        <strain evidence="4 5">DSM 46837</strain>
    </source>
</reference>
<comment type="caution">
    <text evidence="4">The sequence shown here is derived from an EMBL/GenBank/DDBJ whole genome shotgun (WGS) entry which is preliminary data.</text>
</comment>
<evidence type="ECO:0000313" key="4">
    <source>
        <dbReference type="EMBL" id="TQN41331.1"/>
    </source>
</evidence>
<dbReference type="GO" id="GO:0005576">
    <property type="term" value="C:extracellular region"/>
    <property type="evidence" value="ECO:0007669"/>
    <property type="project" value="TreeGrafter"/>
</dbReference>
<dbReference type="Pfam" id="PF11887">
    <property type="entry name" value="Mce4_CUP1"/>
    <property type="match status" value="1"/>
</dbReference>
<dbReference type="EMBL" id="VFQE01000001">
    <property type="protein sequence ID" value="TQN41331.1"/>
    <property type="molecule type" value="Genomic_DNA"/>
</dbReference>
<feature type="domain" description="Mammalian cell entry C-terminal" evidence="3">
    <location>
        <begin position="126"/>
        <end position="294"/>
    </location>
</feature>
<sequence>MNRRVQRAAALAAGVLLLGGCGFRGAYSLTLPGGADIGDDPYTVQIEFLDVLDLVPQSGVRVADVPVGRVEAIDLDQEDWTAVVTVSVNRDVELPANAVAAIQQSSLLGEKYVELAPPGNEEPEGRLDDDSRITLDRTNRNVEVEELLGALSLVLNGGGLAQLQTINRELGDALEGREAEIKDTLGQLDTFIGGLDEQRAEINRALDRANELATTLASRTATIENALDTIGPGLDVINQQRDLLVSMLEGLARLGDVGTRIIQQSAANTVEDLELLQPILTQLAAAGPNLGRSLELLLTYPFPDSSLTALNYREAQSGGVALFTNMTATVDLDLSHLLCRYVVDQAGAVRQLPLEEALTQGRCGVESGGSGGGATDGSGGAQSTSRSSGTPSLLEDITGQLVQQVPGADQPAGRLGLPSVPGVTP</sequence>
<proteinExistence type="predicted"/>
<evidence type="ECO:0000259" key="3">
    <source>
        <dbReference type="Pfam" id="PF11887"/>
    </source>
</evidence>
<evidence type="ECO:0000259" key="2">
    <source>
        <dbReference type="Pfam" id="PF02470"/>
    </source>
</evidence>
<gene>
    <name evidence="4" type="ORF">FHU33_0698</name>
</gene>
<protein>
    <submittedName>
        <fullName evidence="4">Phospholipid/cholesterol/gamma-HCH transport system substrate-binding protein</fullName>
    </submittedName>
</protein>
<name>A0A543PB69_9ACTN</name>
<feature type="compositionally biased region" description="Gly residues" evidence="1">
    <location>
        <begin position="366"/>
        <end position="380"/>
    </location>
</feature>